<gene>
    <name evidence="1" type="ORF">BDY19DRAFT_904916</name>
</gene>
<keyword evidence="2" id="KW-1185">Reference proteome</keyword>
<dbReference type="EMBL" id="MU274907">
    <property type="protein sequence ID" value="KAI0090630.1"/>
    <property type="molecule type" value="Genomic_DNA"/>
</dbReference>
<dbReference type="Proteomes" id="UP001055072">
    <property type="component" value="Unassembled WGS sequence"/>
</dbReference>
<sequence>MSTQAKVNMAYFPNWGIYSSYNFQPTDVNPAVLSHILYAFADIAPDTGVISLTDLFADTQKLFPGDNSEEPGTNLYGCLKQFYKMKLANRNLKVALSVGGGTNSSNGHFDFVTDASKRATFVSSALELIEDYGLDGLDIDYEYPSTTAQGQGFADLLTALRSALDSYAARKGDSVPYIITAAVSAQAYAQKYLNVPQMDKALSYWNLMAYDYSGPWINYVDNQANLYGGARSGVSTDKAIKWFLSNGATASKLVVGIPEYGRVFENTEGFGQPYNGVGAGTYAYSQLPMTGAQVTEDLTNVASYSYDPTKQEFVSYDTARIAALKAQYVVSTSIGGNMHWHLAIDKKGSDSLVSTTAGVFGTIDQTQNHINYPDSKWDNIRSQLSTENSTNGETQVTTADLANGSDDSSGSPA</sequence>
<protein>
    <submittedName>
        <fullName evidence="1">Glycoside hydrolase</fullName>
    </submittedName>
</protein>
<organism evidence="1 2">
    <name type="scientific">Irpex rosettiformis</name>
    <dbReference type="NCBI Taxonomy" id="378272"/>
    <lineage>
        <taxon>Eukaryota</taxon>
        <taxon>Fungi</taxon>
        <taxon>Dikarya</taxon>
        <taxon>Basidiomycota</taxon>
        <taxon>Agaricomycotina</taxon>
        <taxon>Agaricomycetes</taxon>
        <taxon>Polyporales</taxon>
        <taxon>Irpicaceae</taxon>
        <taxon>Irpex</taxon>
    </lineage>
</organism>
<proteinExistence type="predicted"/>
<evidence type="ECO:0000313" key="2">
    <source>
        <dbReference type="Proteomes" id="UP001055072"/>
    </source>
</evidence>
<keyword evidence="1" id="KW-0378">Hydrolase</keyword>
<reference evidence="1" key="1">
    <citation type="journal article" date="2021" name="Environ. Microbiol.">
        <title>Gene family expansions and transcriptome signatures uncover fungal adaptations to wood decay.</title>
        <authorList>
            <person name="Hage H."/>
            <person name="Miyauchi S."/>
            <person name="Viragh M."/>
            <person name="Drula E."/>
            <person name="Min B."/>
            <person name="Chaduli D."/>
            <person name="Navarro D."/>
            <person name="Favel A."/>
            <person name="Norest M."/>
            <person name="Lesage-Meessen L."/>
            <person name="Balint B."/>
            <person name="Merenyi Z."/>
            <person name="de Eugenio L."/>
            <person name="Morin E."/>
            <person name="Martinez A.T."/>
            <person name="Baldrian P."/>
            <person name="Stursova M."/>
            <person name="Martinez M.J."/>
            <person name="Novotny C."/>
            <person name="Magnuson J.K."/>
            <person name="Spatafora J.W."/>
            <person name="Maurice S."/>
            <person name="Pangilinan J."/>
            <person name="Andreopoulos W."/>
            <person name="LaButti K."/>
            <person name="Hundley H."/>
            <person name="Na H."/>
            <person name="Kuo A."/>
            <person name="Barry K."/>
            <person name="Lipzen A."/>
            <person name="Henrissat B."/>
            <person name="Riley R."/>
            <person name="Ahrendt S."/>
            <person name="Nagy L.G."/>
            <person name="Grigoriev I.V."/>
            <person name="Martin F."/>
            <person name="Rosso M.N."/>
        </authorList>
    </citation>
    <scope>NUCLEOTIDE SEQUENCE</scope>
    <source>
        <strain evidence="1">CBS 384.51</strain>
    </source>
</reference>
<accession>A0ACB8U8M1</accession>
<comment type="caution">
    <text evidence="1">The sequence shown here is derived from an EMBL/GenBank/DDBJ whole genome shotgun (WGS) entry which is preliminary data.</text>
</comment>
<name>A0ACB8U8M1_9APHY</name>
<evidence type="ECO:0000313" key="1">
    <source>
        <dbReference type="EMBL" id="KAI0090630.1"/>
    </source>
</evidence>